<dbReference type="EMBL" id="CAJZBQ010000002">
    <property type="protein sequence ID" value="CAG9310618.1"/>
    <property type="molecule type" value="Genomic_DNA"/>
</dbReference>
<evidence type="ECO:0000259" key="2">
    <source>
        <dbReference type="PROSITE" id="PS51840"/>
    </source>
</evidence>
<comment type="caution">
    <text evidence="3">The sequence shown here is derived from an EMBL/GenBank/DDBJ whole genome shotgun (WGS) entry which is preliminary data.</text>
</comment>
<dbReference type="InterPro" id="IPR019448">
    <property type="entry name" value="NT-C2"/>
</dbReference>
<evidence type="ECO:0000313" key="4">
    <source>
        <dbReference type="Proteomes" id="UP001162131"/>
    </source>
</evidence>
<feature type="region of interest" description="Disordered" evidence="1">
    <location>
        <begin position="353"/>
        <end position="372"/>
    </location>
</feature>
<dbReference type="PROSITE" id="PS51840">
    <property type="entry name" value="C2_NT"/>
    <property type="match status" value="1"/>
</dbReference>
<reference evidence="3" key="1">
    <citation type="submission" date="2021-09" db="EMBL/GenBank/DDBJ databases">
        <authorList>
            <consortium name="AG Swart"/>
            <person name="Singh M."/>
            <person name="Singh A."/>
            <person name="Seah K."/>
            <person name="Emmerich C."/>
        </authorList>
    </citation>
    <scope>NUCLEOTIDE SEQUENCE</scope>
    <source>
        <strain evidence="3">ATCC30299</strain>
    </source>
</reference>
<accession>A0AAU9IEM0</accession>
<keyword evidence="4" id="KW-1185">Reference proteome</keyword>
<proteinExistence type="predicted"/>
<sequence>MAKLRASSPEKSFYELVINIHYIHAQLPDRDLIKIQAKRGNEIQETQPMHYNSTNGSIIFEYPLTFEIPISKYKQQLENRKVKLSMIELRGKKETINGKAEIDVSPLLSGLKLDREEVPLKSCTDKLAIICVSIDLITVRDKRSSTLIPASAQETEEELSLQKIIETEWRIKSEVARPTINTKTQVEEEERDTARSTIISTKGELAMFWEESPSISSIDEEMEVTRRRVARSGTMPTLTREEVFHRKVVEPKSAIEVFTSADENVEQTKTEEDSSEKDNNFDQNLEKSPEVVVIPPSIISADPNSPSKLDEIPTRVKSATISAPISPKLRSESMSPKAKLFLDIDAAKEKTINPRQSMVESEDSSSEEDLVDVSAEILPSDDIKPISILKSVQPNLRSQDMFLEKKELSSGIHSKRSSTCSGCSLQ</sequence>
<feature type="domain" description="C2 NT-type" evidence="2">
    <location>
        <begin position="4"/>
        <end position="138"/>
    </location>
</feature>
<feature type="compositionally biased region" description="Acidic residues" evidence="1">
    <location>
        <begin position="360"/>
        <end position="371"/>
    </location>
</feature>
<organism evidence="3 4">
    <name type="scientific">Blepharisma stoltei</name>
    <dbReference type="NCBI Taxonomy" id="1481888"/>
    <lineage>
        <taxon>Eukaryota</taxon>
        <taxon>Sar</taxon>
        <taxon>Alveolata</taxon>
        <taxon>Ciliophora</taxon>
        <taxon>Postciliodesmatophora</taxon>
        <taxon>Heterotrichea</taxon>
        <taxon>Heterotrichida</taxon>
        <taxon>Blepharismidae</taxon>
        <taxon>Blepharisma</taxon>
    </lineage>
</organism>
<dbReference type="AlphaFoldDB" id="A0AAU9IEM0"/>
<feature type="compositionally biased region" description="Basic and acidic residues" evidence="1">
    <location>
        <begin position="266"/>
        <end position="288"/>
    </location>
</feature>
<protein>
    <recommendedName>
        <fullName evidence="2">C2 NT-type domain-containing protein</fullName>
    </recommendedName>
</protein>
<name>A0AAU9IEM0_9CILI</name>
<dbReference type="Proteomes" id="UP001162131">
    <property type="component" value="Unassembled WGS sequence"/>
</dbReference>
<feature type="region of interest" description="Disordered" evidence="1">
    <location>
        <begin position="407"/>
        <end position="426"/>
    </location>
</feature>
<dbReference type="Pfam" id="PF10358">
    <property type="entry name" value="NT-C2"/>
    <property type="match status" value="1"/>
</dbReference>
<feature type="region of interest" description="Disordered" evidence="1">
    <location>
        <begin position="259"/>
        <end position="288"/>
    </location>
</feature>
<evidence type="ECO:0000313" key="3">
    <source>
        <dbReference type="EMBL" id="CAG9310618.1"/>
    </source>
</evidence>
<feature type="compositionally biased region" description="Polar residues" evidence="1">
    <location>
        <begin position="417"/>
        <end position="426"/>
    </location>
</feature>
<gene>
    <name evidence="3" type="ORF">BSTOLATCC_MIC1460</name>
</gene>
<evidence type="ECO:0000256" key="1">
    <source>
        <dbReference type="SAM" id="MobiDB-lite"/>
    </source>
</evidence>